<name>A0A1I1ISV5_9RHOB</name>
<dbReference type="STRING" id="517719.SAMN05421762_0769"/>
<dbReference type="GO" id="GO:0005524">
    <property type="term" value="F:ATP binding"/>
    <property type="evidence" value="ECO:0007669"/>
    <property type="project" value="UniProtKB-KW"/>
</dbReference>
<proteinExistence type="predicted"/>
<dbReference type="SUPFAM" id="SSF160467">
    <property type="entry name" value="PH0987 N-terminal domain-like"/>
    <property type="match status" value="1"/>
</dbReference>
<dbReference type="InterPro" id="IPR003833">
    <property type="entry name" value="CT_C_D"/>
</dbReference>
<evidence type="ECO:0000313" key="6">
    <source>
        <dbReference type="Proteomes" id="UP000231644"/>
    </source>
</evidence>
<evidence type="ECO:0000256" key="1">
    <source>
        <dbReference type="ARBA" id="ARBA00022741"/>
    </source>
</evidence>
<organism evidence="5 6">
    <name type="scientific">Pseudooceanicola nitratireducens</name>
    <dbReference type="NCBI Taxonomy" id="517719"/>
    <lineage>
        <taxon>Bacteria</taxon>
        <taxon>Pseudomonadati</taxon>
        <taxon>Pseudomonadota</taxon>
        <taxon>Alphaproteobacteria</taxon>
        <taxon>Rhodobacterales</taxon>
        <taxon>Paracoccaceae</taxon>
        <taxon>Pseudooceanicola</taxon>
    </lineage>
</organism>
<dbReference type="SUPFAM" id="SSF50891">
    <property type="entry name" value="Cyclophilin-like"/>
    <property type="match status" value="1"/>
</dbReference>
<dbReference type="AlphaFoldDB" id="A0A1I1ISV5"/>
<dbReference type="Gene3D" id="2.40.100.10">
    <property type="entry name" value="Cyclophilin-like"/>
    <property type="match status" value="1"/>
</dbReference>
<gene>
    <name evidence="5" type="ORF">SAMN05421762_0769</name>
</gene>
<dbReference type="Pfam" id="PF02682">
    <property type="entry name" value="CT_C_D"/>
    <property type="match status" value="1"/>
</dbReference>
<accession>A0A1I1ISV5</accession>
<keyword evidence="6" id="KW-1185">Reference proteome</keyword>
<evidence type="ECO:0000313" key="5">
    <source>
        <dbReference type="EMBL" id="SFC39001.1"/>
    </source>
</evidence>
<keyword evidence="2" id="KW-0378">Hydrolase</keyword>
<keyword evidence="3" id="KW-0067">ATP-binding</keyword>
<reference evidence="5 6" key="1">
    <citation type="submission" date="2016-10" db="EMBL/GenBank/DDBJ databases">
        <authorList>
            <person name="de Groot N.N."/>
        </authorList>
    </citation>
    <scope>NUCLEOTIDE SEQUENCE [LARGE SCALE GENOMIC DNA]</scope>
    <source>
        <strain evidence="5 6">DSM 29619</strain>
    </source>
</reference>
<dbReference type="GO" id="GO:0016787">
    <property type="term" value="F:hydrolase activity"/>
    <property type="evidence" value="ECO:0007669"/>
    <property type="project" value="UniProtKB-KW"/>
</dbReference>
<keyword evidence="1" id="KW-0547">Nucleotide-binding</keyword>
<dbReference type="Gene3D" id="3.30.1360.40">
    <property type="match status" value="1"/>
</dbReference>
<dbReference type="SMART" id="SM00796">
    <property type="entry name" value="AHS1"/>
    <property type="match status" value="1"/>
</dbReference>
<dbReference type="PANTHER" id="PTHR34698:SF2">
    <property type="entry name" value="5-OXOPROLINASE SUBUNIT B"/>
    <property type="match status" value="1"/>
</dbReference>
<evidence type="ECO:0000259" key="4">
    <source>
        <dbReference type="SMART" id="SM00796"/>
    </source>
</evidence>
<sequence length="257" mass="27106">MTPTQTPPDTPETTPQVEILPHGPDGIVLRLGLTPDAATLAAVGVLRQALETKALQGVTEIAGSLTSVFLRFDPGRTTRAALVDLARQIADQTDLARATLPAPARRWTIPVSLGGDHGPQFTDAARAAGLTESAARDVILSTPLRVLTIGFAPGLPYMGLLPPDWDIPRLSQITPNVPRGALVTAVRQLIVFTNPTPTGWLQIGQTAFLGFDPDRSPAMPLRAGDEIRFAPAFPSEIEALLADNPGGLGGARQEDLA</sequence>
<evidence type="ECO:0000256" key="3">
    <source>
        <dbReference type="ARBA" id="ARBA00022840"/>
    </source>
</evidence>
<protein>
    <submittedName>
        <fullName evidence="5">Sensor histidine kinase inhibitor, KipI family</fullName>
    </submittedName>
</protein>
<evidence type="ECO:0000256" key="2">
    <source>
        <dbReference type="ARBA" id="ARBA00022801"/>
    </source>
</evidence>
<dbReference type="Proteomes" id="UP000231644">
    <property type="component" value="Unassembled WGS sequence"/>
</dbReference>
<dbReference type="EMBL" id="FOLX01000001">
    <property type="protein sequence ID" value="SFC39001.1"/>
    <property type="molecule type" value="Genomic_DNA"/>
</dbReference>
<feature type="domain" description="Carboxyltransferase" evidence="4">
    <location>
        <begin position="17"/>
        <end position="221"/>
    </location>
</feature>
<dbReference type="InterPro" id="IPR010016">
    <property type="entry name" value="PxpB"/>
</dbReference>
<dbReference type="InterPro" id="IPR029000">
    <property type="entry name" value="Cyclophilin-like_dom_sf"/>
</dbReference>
<dbReference type="PANTHER" id="PTHR34698">
    <property type="entry name" value="5-OXOPROLINASE SUBUNIT B"/>
    <property type="match status" value="1"/>
</dbReference>